<dbReference type="EMBL" id="JBHUFV010000092">
    <property type="protein sequence ID" value="MFD1939642.1"/>
    <property type="molecule type" value="Genomic_DNA"/>
</dbReference>
<dbReference type="Pfam" id="PF22738">
    <property type="entry name" value="NNH7"/>
    <property type="match status" value="1"/>
</dbReference>
<evidence type="ECO:0000259" key="1">
    <source>
        <dbReference type="Pfam" id="PF22738"/>
    </source>
</evidence>
<accession>A0ABW4TF60</accession>
<evidence type="ECO:0000313" key="2">
    <source>
        <dbReference type="EMBL" id="MFD1939642.1"/>
    </source>
</evidence>
<gene>
    <name evidence="2" type="ORF">ACFSKW_50105</name>
</gene>
<protein>
    <recommendedName>
        <fullName evidence="1">NACHT N-terminal Helical domain-containing protein</fullName>
    </recommendedName>
</protein>
<feature type="domain" description="NACHT N-terminal Helical" evidence="1">
    <location>
        <begin position="4"/>
        <end position="173"/>
    </location>
</feature>
<evidence type="ECO:0000313" key="3">
    <source>
        <dbReference type="Proteomes" id="UP001597368"/>
    </source>
</evidence>
<proteinExistence type="predicted"/>
<dbReference type="Proteomes" id="UP001597368">
    <property type="component" value="Unassembled WGS sequence"/>
</dbReference>
<name>A0ABW4TF60_9ACTN</name>
<sequence length="175" mass="20041">MSRESRFGDAVRLLGGPDPSLKTLSTLLSLGTLGIWDLIDVKNELVRLGSDLLVQWRDKRSEREWQSRTDRIEAAHTIVVVTSFFEAMDDLNTHLSNKELRSIKAAWEPLRANRIRAIERHTNTTLNDLKSPICPSPQHPYEVTKENIRQYYHKFSRQLLCFVRGLGALEAAEVS</sequence>
<reference evidence="3" key="1">
    <citation type="journal article" date="2019" name="Int. J. Syst. Evol. Microbiol.">
        <title>The Global Catalogue of Microorganisms (GCM) 10K type strain sequencing project: providing services to taxonomists for standard genome sequencing and annotation.</title>
        <authorList>
            <consortium name="The Broad Institute Genomics Platform"/>
            <consortium name="The Broad Institute Genome Sequencing Center for Infectious Disease"/>
            <person name="Wu L."/>
            <person name="Ma J."/>
        </authorList>
    </citation>
    <scope>NUCLEOTIDE SEQUENCE [LARGE SCALE GENOMIC DNA]</scope>
    <source>
        <strain evidence="3">ICMP 6774ER</strain>
    </source>
</reference>
<keyword evidence="3" id="KW-1185">Reference proteome</keyword>
<dbReference type="RefSeq" id="WP_379582108.1">
    <property type="nucleotide sequence ID" value="NZ_JBHUFV010000092.1"/>
</dbReference>
<dbReference type="InterPro" id="IPR054567">
    <property type="entry name" value="NNH7"/>
</dbReference>
<comment type="caution">
    <text evidence="2">The sequence shown here is derived from an EMBL/GenBank/DDBJ whole genome shotgun (WGS) entry which is preliminary data.</text>
</comment>
<organism evidence="2 3">
    <name type="scientific">Nonomuraea mangrovi</name>
    <dbReference type="NCBI Taxonomy" id="2316207"/>
    <lineage>
        <taxon>Bacteria</taxon>
        <taxon>Bacillati</taxon>
        <taxon>Actinomycetota</taxon>
        <taxon>Actinomycetes</taxon>
        <taxon>Streptosporangiales</taxon>
        <taxon>Streptosporangiaceae</taxon>
        <taxon>Nonomuraea</taxon>
    </lineage>
</organism>